<sequence>MASQRSGWVATAGTAVFVLLAKVVQTRGDFYFALAGFTLGVAMLVLFLHQANVEAGDDDPGDSA</sequence>
<evidence type="ECO:0000313" key="3">
    <source>
        <dbReference type="Proteomes" id="UP000449906"/>
    </source>
</evidence>
<dbReference type="Proteomes" id="UP000449906">
    <property type="component" value="Unassembled WGS sequence"/>
</dbReference>
<feature type="transmembrane region" description="Helical" evidence="1">
    <location>
        <begin position="7"/>
        <end position="24"/>
    </location>
</feature>
<dbReference type="EMBL" id="WBVM01000001">
    <property type="protein sequence ID" value="KAB2812378.1"/>
    <property type="molecule type" value="Genomic_DNA"/>
</dbReference>
<organism evidence="2 3">
    <name type="scientific">Nocardioides simplex</name>
    <name type="common">Arthrobacter simplex</name>
    <dbReference type="NCBI Taxonomy" id="2045"/>
    <lineage>
        <taxon>Bacteria</taxon>
        <taxon>Bacillati</taxon>
        <taxon>Actinomycetota</taxon>
        <taxon>Actinomycetes</taxon>
        <taxon>Propionibacteriales</taxon>
        <taxon>Nocardioidaceae</taxon>
        <taxon>Pimelobacter</taxon>
    </lineage>
</organism>
<keyword evidence="1" id="KW-0472">Membrane</keyword>
<comment type="caution">
    <text evidence="2">The sequence shown here is derived from an EMBL/GenBank/DDBJ whole genome shotgun (WGS) entry which is preliminary data.</text>
</comment>
<evidence type="ECO:0000256" key="1">
    <source>
        <dbReference type="SAM" id="Phobius"/>
    </source>
</evidence>
<feature type="transmembrane region" description="Helical" evidence="1">
    <location>
        <begin position="30"/>
        <end position="48"/>
    </location>
</feature>
<dbReference type="AlphaFoldDB" id="A0A7J5E2F0"/>
<gene>
    <name evidence="2" type="ORF">F9L07_11405</name>
</gene>
<accession>A0A7J5E2F0</accession>
<keyword evidence="1" id="KW-1133">Transmembrane helix</keyword>
<dbReference type="RefSeq" id="WP_151579752.1">
    <property type="nucleotide sequence ID" value="NZ_WBVM01000001.1"/>
</dbReference>
<proteinExistence type="predicted"/>
<evidence type="ECO:0000313" key="2">
    <source>
        <dbReference type="EMBL" id="KAB2812378.1"/>
    </source>
</evidence>
<name>A0A7J5E2F0_NOCSI</name>
<protein>
    <submittedName>
        <fullName evidence="2">Uncharacterized protein</fullName>
    </submittedName>
</protein>
<keyword evidence="1" id="KW-0812">Transmembrane</keyword>
<reference evidence="2 3" key="1">
    <citation type="submission" date="2019-09" db="EMBL/GenBank/DDBJ databases">
        <title>Pimelobacter sp. isolated from Paulinella.</title>
        <authorList>
            <person name="Jeong S.E."/>
        </authorList>
    </citation>
    <scope>NUCLEOTIDE SEQUENCE [LARGE SCALE GENOMIC DNA]</scope>
    <source>
        <strain evidence="2 3">Pch-N</strain>
    </source>
</reference>